<evidence type="ECO:0000313" key="1">
    <source>
        <dbReference type="Ensembl" id="ENSCPGP00000022682.1"/>
    </source>
</evidence>
<reference evidence="1" key="1">
    <citation type="submission" date="2025-08" db="UniProtKB">
        <authorList>
            <consortium name="Ensembl"/>
        </authorList>
    </citation>
    <scope>IDENTIFICATION</scope>
</reference>
<reference evidence="1" key="2">
    <citation type="submission" date="2025-09" db="UniProtKB">
        <authorList>
            <consortium name="Ensembl"/>
        </authorList>
    </citation>
    <scope>IDENTIFICATION</scope>
</reference>
<evidence type="ECO:0000313" key="2">
    <source>
        <dbReference type="Proteomes" id="UP000694419"/>
    </source>
</evidence>
<name>A0A8C3PRX8_9CHAR</name>
<accession>A0A8C3PRX8</accession>
<dbReference type="Proteomes" id="UP000694419">
    <property type="component" value="Unplaced"/>
</dbReference>
<protein>
    <submittedName>
        <fullName evidence="1">Uncharacterized protein</fullName>
    </submittedName>
</protein>
<keyword evidence="2" id="KW-1185">Reference proteome</keyword>
<proteinExistence type="predicted"/>
<dbReference type="Ensembl" id="ENSCPGT00000024797.1">
    <property type="protein sequence ID" value="ENSCPGP00000022682.1"/>
    <property type="gene ID" value="ENSCPGG00000015761.1"/>
</dbReference>
<organism evidence="1 2">
    <name type="scientific">Calidris pygmaea</name>
    <name type="common">Spoon-billed sandpiper</name>
    <dbReference type="NCBI Taxonomy" id="425635"/>
    <lineage>
        <taxon>Eukaryota</taxon>
        <taxon>Metazoa</taxon>
        <taxon>Chordata</taxon>
        <taxon>Craniata</taxon>
        <taxon>Vertebrata</taxon>
        <taxon>Euteleostomi</taxon>
        <taxon>Archelosauria</taxon>
        <taxon>Archosauria</taxon>
        <taxon>Dinosauria</taxon>
        <taxon>Saurischia</taxon>
        <taxon>Theropoda</taxon>
        <taxon>Coelurosauria</taxon>
        <taxon>Aves</taxon>
        <taxon>Neognathae</taxon>
        <taxon>Neoaves</taxon>
        <taxon>Charadriiformes</taxon>
        <taxon>Scolopacidae</taxon>
        <taxon>Calidris</taxon>
    </lineage>
</organism>
<sequence length="196" mass="20850">MGSLCSPPHAGPCSPVHPNAAPCSPTQPPTAPSQPHTALCSAAEGWAGPGIFGRQEELVLPEMGLREPQTPWGLQRQPRAPAAVSITGASPCHGERRSPALQRKADGEVTKEDGMRVFILQGRYLVDPITRLFSMFPSLQPQGQAAGHIGPLPLQSRWLCPINPARTMLAPACLGMGCALQMARVFLFSGQAKSFQ</sequence>
<dbReference type="AlphaFoldDB" id="A0A8C3PRX8"/>